<name>A0ACB8U2Y7_9APHY</name>
<evidence type="ECO:0000313" key="1">
    <source>
        <dbReference type="EMBL" id="KAI0088668.1"/>
    </source>
</evidence>
<gene>
    <name evidence="1" type="ORF">BDY19DRAFT_994040</name>
</gene>
<dbReference type="Proteomes" id="UP001055072">
    <property type="component" value="Unassembled WGS sequence"/>
</dbReference>
<evidence type="ECO:0000313" key="2">
    <source>
        <dbReference type="Proteomes" id="UP001055072"/>
    </source>
</evidence>
<proteinExistence type="predicted"/>
<comment type="caution">
    <text evidence="1">The sequence shown here is derived from an EMBL/GenBank/DDBJ whole genome shotgun (WGS) entry which is preliminary data.</text>
</comment>
<keyword evidence="2" id="KW-1185">Reference proteome</keyword>
<reference evidence="1" key="1">
    <citation type="journal article" date="2021" name="Environ. Microbiol.">
        <title>Gene family expansions and transcriptome signatures uncover fungal adaptations to wood decay.</title>
        <authorList>
            <person name="Hage H."/>
            <person name="Miyauchi S."/>
            <person name="Viragh M."/>
            <person name="Drula E."/>
            <person name="Min B."/>
            <person name="Chaduli D."/>
            <person name="Navarro D."/>
            <person name="Favel A."/>
            <person name="Norest M."/>
            <person name="Lesage-Meessen L."/>
            <person name="Balint B."/>
            <person name="Merenyi Z."/>
            <person name="de Eugenio L."/>
            <person name="Morin E."/>
            <person name="Martinez A.T."/>
            <person name="Baldrian P."/>
            <person name="Stursova M."/>
            <person name="Martinez M.J."/>
            <person name="Novotny C."/>
            <person name="Magnuson J.K."/>
            <person name="Spatafora J.W."/>
            <person name="Maurice S."/>
            <person name="Pangilinan J."/>
            <person name="Andreopoulos W."/>
            <person name="LaButti K."/>
            <person name="Hundley H."/>
            <person name="Na H."/>
            <person name="Kuo A."/>
            <person name="Barry K."/>
            <person name="Lipzen A."/>
            <person name="Henrissat B."/>
            <person name="Riley R."/>
            <person name="Ahrendt S."/>
            <person name="Nagy L.G."/>
            <person name="Grigoriev I.V."/>
            <person name="Martin F."/>
            <person name="Rosso M.N."/>
        </authorList>
    </citation>
    <scope>NUCLEOTIDE SEQUENCE</scope>
    <source>
        <strain evidence="1">CBS 384.51</strain>
    </source>
</reference>
<dbReference type="EMBL" id="MU274913">
    <property type="protein sequence ID" value="KAI0088668.1"/>
    <property type="molecule type" value="Genomic_DNA"/>
</dbReference>
<accession>A0ACB8U2Y7</accession>
<sequence>MASFLRNLWYFSATEDPSASIVPSTDQSRQSRPPSMVVEISGISVRGLPSPASSVQIKVEQRGDAIQSSVIAPSTSLSWSGSAFSQSKLAIHPSSKLFLIFIDKGHCIFEVEVLILDIVAGFSGKLESNACAYTARDLNNNPVELQFVLGIHSCPKAPSSQIIANSITSGIASDMAQLGSLLENYVALERLYGGSHRVHPLVKAFITPTLFTVLFSSGWNTLYSPPTPSQSEEDVLFGMPRLMPVPTPFLETVLSMNSLIAPLLRNSFTIPQQHQSLLNQVFAELCRCAALLEEVDEHFKGSEDMYRIRQEQLFILLCKITFLFCKKRSPDEFPDKDIAVAELLGYISKEDAEYHILNAPSNQYERYNRPFTTALASPRGYERKQVWNIVILEKTQDASVRDTCRRSLLRLIQVSRNAVPELSVGDHVKLQGPRKPGTGAIVWRASAGCNEFLAFKTSTLLDTRLNDPQTRQTILLAFVTWKYLEHPRILPFLGIQVMYTGQRYATCLAYPWLGSRELTNKRITPTLKDEKVRRRYIKEIVEGMAYLHSVGVVHGNLKLANIFKGNDEHILIADYGTWQFADRMQGKTRWIAPEQWDTVAAIENGPIIPTMKSDVYSFANLCTELYTGTKPWGDTMDESEIEAAVRLRDRHPPYPHGIPDDLWEILLKCWARNPKQRPDFVTIGQWLKN</sequence>
<protein>
    <submittedName>
        <fullName evidence="1">Kinase-like domain-containing protein</fullName>
    </submittedName>
</protein>
<organism evidence="1 2">
    <name type="scientific">Irpex rosettiformis</name>
    <dbReference type="NCBI Taxonomy" id="378272"/>
    <lineage>
        <taxon>Eukaryota</taxon>
        <taxon>Fungi</taxon>
        <taxon>Dikarya</taxon>
        <taxon>Basidiomycota</taxon>
        <taxon>Agaricomycotina</taxon>
        <taxon>Agaricomycetes</taxon>
        <taxon>Polyporales</taxon>
        <taxon>Irpicaceae</taxon>
        <taxon>Irpex</taxon>
    </lineage>
</organism>